<dbReference type="Proteomes" id="UP001500469">
    <property type="component" value="Unassembled WGS sequence"/>
</dbReference>
<evidence type="ECO:0000256" key="1">
    <source>
        <dbReference type="ARBA" id="ARBA00022801"/>
    </source>
</evidence>
<dbReference type="SUPFAM" id="SSF55545">
    <property type="entry name" value="beta-N-acetylhexosaminidase-like domain"/>
    <property type="match status" value="1"/>
</dbReference>
<keyword evidence="4" id="KW-1185">Reference proteome</keyword>
<reference evidence="4" key="1">
    <citation type="journal article" date="2019" name="Int. J. Syst. Evol. Microbiol.">
        <title>The Global Catalogue of Microorganisms (GCM) 10K type strain sequencing project: providing services to taxonomists for standard genome sequencing and annotation.</title>
        <authorList>
            <consortium name="The Broad Institute Genomics Platform"/>
            <consortium name="The Broad Institute Genome Sequencing Center for Infectious Disease"/>
            <person name="Wu L."/>
            <person name="Ma J."/>
        </authorList>
    </citation>
    <scope>NUCLEOTIDE SEQUENCE [LARGE SCALE GENOMIC DNA]</scope>
    <source>
        <strain evidence="4">JCM 16112</strain>
    </source>
</reference>
<dbReference type="Gene3D" id="3.30.379.10">
    <property type="entry name" value="Chitobiase/beta-hexosaminidase domain 2-like"/>
    <property type="match status" value="1"/>
</dbReference>
<accession>A0ABP3YE97</accession>
<keyword evidence="1" id="KW-0378">Hydrolase</keyword>
<evidence type="ECO:0000313" key="3">
    <source>
        <dbReference type="EMBL" id="GAA0879393.1"/>
    </source>
</evidence>
<sequence>MKSLLKALLLSFIFFNLAQNPIRAEKPTLPGYSQVHIILGDEAGRVEKLVAGLLKERILEKSKLKISISKESATDNAGGLVIYLGIPENHALLQQQFEKRRIQALTALAPGIEGFLLQQVDLNLVLAAGIDDRGCLYAAGELLRQLTFGENQIQLPQNLIIRTAPAFGIRGTQFGQSGVAKSLAKVRDWTDAETQRVILDYALAGANIFSVDNGPMYEFIKSYGLMTQGGFGANTAPENKNPEWRASESIGRENYVCPSVPAARAFMLQKFEEFAKTAPSYDLLKFHGGDGGGCECDLCKPYGLTFIELVADMAAIFHRYHPATKVYFTNQKFDNADDEAIFAYLNEKPRDWLWAWGYGPGSDATTWQPGHRQTHRMDLFRYPGFGPYGLYPQEILRQMPARHKLVYFNEITHWRYAQHAYIQMYPRADKNGDLPPHWGHDIYERKPDQYLTQVYNRLTFFAWPRQYHRIFNDLMRYGVGDITHSSGNHDHFNQWMWQRLLWAPRTSVEDVVDEYARAWFGPEAASLMAKAIFQLEENLEEIPGTPLTEKGGIDSYYRMVTEAGKLMPENWKSNNWLWRMFLQKGALDRYTQLAVGQQIQIQTEIENLITANPEKDITDQILLSALEKLKTSADETSEMVSLKAEATQLGEESNALFGTRNEGLFNLNHDFIGLGWLERQLNRALAAKEVERNTLLAMITDYDNPGEGGQYDNLGTANPAPNVVFGYPYDHGQPFVQEMLSEGNRPSQRSMHFTQDEAQGVTLHYQDLDPKATYKIRLTLVRPWFQERYAMRMNQKSETIYADNEVLAQDIELPLQMSDQFTFEVPVRLTKDGELTIRFQKAADVATGDRVTVEQWRNSGGWGTLVSEVWLIKN</sequence>
<protein>
    <recommendedName>
        <fullName evidence="5">Glycosyl hydrolase family 67</fullName>
    </recommendedName>
</protein>
<feature type="chain" id="PRO_5046732257" description="Glycosyl hydrolase family 67" evidence="2">
    <location>
        <begin position="19"/>
        <end position="874"/>
    </location>
</feature>
<gene>
    <name evidence="3" type="ORF">GCM10009119_23610</name>
</gene>
<proteinExistence type="predicted"/>
<dbReference type="InterPro" id="IPR029018">
    <property type="entry name" value="Hex-like_dom2"/>
</dbReference>
<organism evidence="3 4">
    <name type="scientific">Algoriphagus jejuensis</name>
    <dbReference type="NCBI Taxonomy" id="419934"/>
    <lineage>
        <taxon>Bacteria</taxon>
        <taxon>Pseudomonadati</taxon>
        <taxon>Bacteroidota</taxon>
        <taxon>Cytophagia</taxon>
        <taxon>Cytophagales</taxon>
        <taxon>Cyclobacteriaceae</taxon>
        <taxon>Algoriphagus</taxon>
    </lineage>
</organism>
<evidence type="ECO:0008006" key="5">
    <source>
        <dbReference type="Google" id="ProtNLM"/>
    </source>
</evidence>
<dbReference type="EMBL" id="BAAAFI010000011">
    <property type="protein sequence ID" value="GAA0879393.1"/>
    <property type="molecule type" value="Genomic_DNA"/>
</dbReference>
<name>A0ABP3YE97_9BACT</name>
<evidence type="ECO:0000256" key="2">
    <source>
        <dbReference type="SAM" id="SignalP"/>
    </source>
</evidence>
<dbReference type="RefSeq" id="WP_343851753.1">
    <property type="nucleotide sequence ID" value="NZ_BAAAFI010000011.1"/>
</dbReference>
<evidence type="ECO:0000313" key="4">
    <source>
        <dbReference type="Proteomes" id="UP001500469"/>
    </source>
</evidence>
<feature type="signal peptide" evidence="2">
    <location>
        <begin position="1"/>
        <end position="18"/>
    </location>
</feature>
<comment type="caution">
    <text evidence="3">The sequence shown here is derived from an EMBL/GenBank/DDBJ whole genome shotgun (WGS) entry which is preliminary data.</text>
</comment>
<keyword evidence="2" id="KW-0732">Signal</keyword>